<dbReference type="SUPFAM" id="SSF56281">
    <property type="entry name" value="Metallo-hydrolase/oxidoreductase"/>
    <property type="match status" value="1"/>
</dbReference>
<evidence type="ECO:0000259" key="1">
    <source>
        <dbReference type="PROSITE" id="PS50902"/>
    </source>
</evidence>
<dbReference type="InterPro" id="IPR008254">
    <property type="entry name" value="Flavodoxin/NO_synth"/>
</dbReference>
<sequence length="409" mass="45667">MLDNGCVRMPRIRVSKVTGNVYQIRVDDVETRFFEGIWEIPEGVTYNAYLVDTGEKRILIDTVKSRYALEFLEALRGILDPRDIDAIIVQHSEPDHSGAFPIIYEAAGKPKVYAHPIAKSIIESEYGVRLEKYEAVRDDTVVDVGDGKLVMALVPWLHWPDTIITFYPEEGLLFTCDVFGVYGVLPHIDDAGLSSSEWALYERYMRKYFANIVGAYRDWVVKNLEKLEAKNWNFSIIAPGHGLVIRKRIGEVLEAYRAWGSRRLNPRKATIIYSTMYGAVEKAALYAAERLAETGFEVHIYGSNDEKGIALGDVLGDAIDSRILVLGVPVYDGNIHPITRLLVDLLCEKVAAGQVTSIISSYGWGPVAKRIVAEKLEKCGFRVAGVIEARGALPANDVDKLIENMIAAK</sequence>
<dbReference type="InterPro" id="IPR045761">
    <property type="entry name" value="ODP_dom"/>
</dbReference>
<keyword evidence="3" id="KW-1185">Reference proteome</keyword>
<dbReference type="SMART" id="SM00849">
    <property type="entry name" value="Lactamase_B"/>
    <property type="match status" value="1"/>
</dbReference>
<accession>G0EFE6</accession>
<gene>
    <name evidence="2" type="ordered locus">Pyrfu_0317</name>
</gene>
<reference evidence="2 3" key="1">
    <citation type="journal article" date="2011" name="Stand. Genomic Sci.">
        <title>Complete genome sequence of the hyperthermophilic chemolithoautotroph Pyrolobus fumarii type strain (1A).</title>
        <authorList>
            <person name="Anderson I."/>
            <person name="Goker M."/>
            <person name="Nolan M."/>
            <person name="Lucas S."/>
            <person name="Hammon N."/>
            <person name="Deshpande S."/>
            <person name="Cheng J.F."/>
            <person name="Tapia R."/>
            <person name="Han C."/>
            <person name="Goodwin L."/>
            <person name="Pitluck S."/>
            <person name="Huntemann M."/>
            <person name="Liolios K."/>
            <person name="Ivanova N."/>
            <person name="Pagani I."/>
            <person name="Mavromatis K."/>
            <person name="Ovchinikova G."/>
            <person name="Pati A."/>
            <person name="Chen A."/>
            <person name="Palaniappan K."/>
            <person name="Land M."/>
            <person name="Hauser L."/>
            <person name="Brambilla E.M."/>
            <person name="Huber H."/>
            <person name="Yasawong M."/>
            <person name="Rohde M."/>
            <person name="Spring S."/>
            <person name="Abt B."/>
            <person name="Sikorski J."/>
            <person name="Wirth R."/>
            <person name="Detter J.C."/>
            <person name="Woyke T."/>
            <person name="Bristow J."/>
            <person name="Eisen J.A."/>
            <person name="Markowitz V."/>
            <person name="Hugenholtz P."/>
            <person name="Kyrpides N.C."/>
            <person name="Klenk H.P."/>
            <person name="Lapidus A."/>
        </authorList>
    </citation>
    <scope>NUCLEOTIDE SEQUENCE [LARGE SCALE GENOMIC DNA]</scope>
    <source>
        <strain evidence="3">DSM 11204 / 1A</strain>
    </source>
</reference>
<organism evidence="2 3">
    <name type="scientific">Pyrolobus fumarii (strain DSM 11204 / 1A)</name>
    <dbReference type="NCBI Taxonomy" id="694429"/>
    <lineage>
        <taxon>Archaea</taxon>
        <taxon>Thermoproteota</taxon>
        <taxon>Thermoprotei</taxon>
        <taxon>Desulfurococcales</taxon>
        <taxon>Pyrodictiaceae</taxon>
        <taxon>Pyrolobus</taxon>
    </lineage>
</organism>
<dbReference type="GO" id="GO:0010181">
    <property type="term" value="F:FMN binding"/>
    <property type="evidence" value="ECO:0007669"/>
    <property type="project" value="InterPro"/>
</dbReference>
<dbReference type="Gene3D" id="3.40.50.360">
    <property type="match status" value="1"/>
</dbReference>
<dbReference type="InterPro" id="IPR029039">
    <property type="entry name" value="Flavoprotein-like_sf"/>
</dbReference>
<dbReference type="CDD" id="cd07709">
    <property type="entry name" value="flavodiiron_proteins_MBL-fold"/>
    <property type="match status" value="1"/>
</dbReference>
<dbReference type="EMBL" id="CP002838">
    <property type="protein sequence ID" value="AEM38189.1"/>
    <property type="molecule type" value="Genomic_DNA"/>
</dbReference>
<name>G0EFE6_PYRF1</name>
<feature type="domain" description="Flavodoxin-like" evidence="1">
    <location>
        <begin position="269"/>
        <end position="409"/>
    </location>
</feature>
<dbReference type="STRING" id="694429.Pyrfu_0317"/>
<dbReference type="PANTHER" id="PTHR43717:SF1">
    <property type="entry name" value="ANAEROBIC NITRIC OXIDE REDUCTASE FLAVORUBREDOXIN"/>
    <property type="match status" value="1"/>
</dbReference>
<dbReference type="KEGG" id="pfm:Pyrfu_0317"/>
<dbReference type="PANTHER" id="PTHR43717">
    <property type="entry name" value="ANAEROBIC NITRIC OXIDE REDUCTASE FLAVORUBREDOXIN"/>
    <property type="match status" value="1"/>
</dbReference>
<dbReference type="Pfam" id="PF19583">
    <property type="entry name" value="ODP"/>
    <property type="match status" value="1"/>
</dbReference>
<dbReference type="InterPro" id="IPR001279">
    <property type="entry name" value="Metallo-B-lactamas"/>
</dbReference>
<evidence type="ECO:0000313" key="3">
    <source>
        <dbReference type="Proteomes" id="UP000001037"/>
    </source>
</evidence>
<dbReference type="Gene3D" id="3.60.15.10">
    <property type="entry name" value="Ribonuclease Z/Hydroxyacylglutathione hydrolase-like"/>
    <property type="match status" value="1"/>
</dbReference>
<dbReference type="InterPro" id="IPR036866">
    <property type="entry name" value="RibonucZ/Hydroxyglut_hydro"/>
</dbReference>
<dbReference type="PROSITE" id="PS50902">
    <property type="entry name" value="FLAVODOXIN_LIKE"/>
    <property type="match status" value="1"/>
</dbReference>
<dbReference type="SUPFAM" id="SSF52218">
    <property type="entry name" value="Flavoproteins"/>
    <property type="match status" value="1"/>
</dbReference>
<dbReference type="InParanoid" id="G0EFE6"/>
<evidence type="ECO:0000313" key="2">
    <source>
        <dbReference type="EMBL" id="AEM38189.1"/>
    </source>
</evidence>
<dbReference type="HOGENOM" id="CLU_017490_0_0_2"/>
<dbReference type="eggNOG" id="arCOG00509">
    <property type="taxonomic scope" value="Archaea"/>
</dbReference>
<dbReference type="Proteomes" id="UP000001037">
    <property type="component" value="Chromosome"/>
</dbReference>
<protein>
    <submittedName>
        <fullName evidence="2">Flavodoxin/nitric oxide synthase</fullName>
    </submittedName>
</protein>
<dbReference type="AlphaFoldDB" id="G0EFE6"/>
<proteinExistence type="predicted"/>